<dbReference type="InterPro" id="IPR001509">
    <property type="entry name" value="Epimerase_deHydtase"/>
</dbReference>
<name>C4GCK5_9FIRM</name>
<evidence type="ECO:0000256" key="1">
    <source>
        <dbReference type="ARBA" id="ARBA00007637"/>
    </source>
</evidence>
<dbReference type="SUPFAM" id="SSF51735">
    <property type="entry name" value="NAD(P)-binding Rossmann-fold domains"/>
    <property type="match status" value="1"/>
</dbReference>
<feature type="domain" description="NAD-dependent epimerase/dehydratase" evidence="2">
    <location>
        <begin position="7"/>
        <end position="233"/>
    </location>
</feature>
<dbReference type="InterPro" id="IPR036291">
    <property type="entry name" value="NAD(P)-bd_dom_sf"/>
</dbReference>
<keyword evidence="4" id="KW-1185">Reference proteome</keyword>
<accession>C4GCK5</accession>
<evidence type="ECO:0000313" key="4">
    <source>
        <dbReference type="Proteomes" id="UP000003494"/>
    </source>
</evidence>
<comment type="caution">
    <text evidence="3">The sequence shown here is derived from an EMBL/GenBank/DDBJ whole genome shotgun (WGS) entry which is preliminary data.</text>
</comment>
<dbReference type="HOGENOM" id="CLU_007383_1_7_9"/>
<dbReference type="Proteomes" id="UP000003494">
    <property type="component" value="Unassembled WGS sequence"/>
</dbReference>
<reference evidence="3" key="1">
    <citation type="submission" date="2009-04" db="EMBL/GenBank/DDBJ databases">
        <authorList>
            <person name="Weinstock G."/>
            <person name="Sodergren E."/>
            <person name="Clifton S."/>
            <person name="Fulton L."/>
            <person name="Fulton B."/>
            <person name="Courtney L."/>
            <person name="Fronick C."/>
            <person name="Harrison M."/>
            <person name="Strong C."/>
            <person name="Farmer C."/>
            <person name="Delahaunty K."/>
            <person name="Markovic C."/>
            <person name="Hall O."/>
            <person name="Minx P."/>
            <person name="Tomlinson C."/>
            <person name="Mitreva M."/>
            <person name="Nelson J."/>
            <person name="Hou S."/>
            <person name="Wollam A."/>
            <person name="Pepin K.H."/>
            <person name="Johnson M."/>
            <person name="Bhonagiri V."/>
            <person name="Nash W.E."/>
            <person name="Warren W."/>
            <person name="Chinwalla A."/>
            <person name="Mardis E.R."/>
            <person name="Wilson R.K."/>
        </authorList>
    </citation>
    <scope>NUCLEOTIDE SEQUENCE [LARGE SCALE GENOMIC DNA]</scope>
    <source>
        <strain evidence="3">DSM 14600</strain>
    </source>
</reference>
<evidence type="ECO:0000259" key="2">
    <source>
        <dbReference type="Pfam" id="PF01370"/>
    </source>
</evidence>
<dbReference type="STRING" id="626523.GCWU000342_01699"/>
<dbReference type="AlphaFoldDB" id="C4GCK5"/>
<dbReference type="eggNOG" id="COG0451">
    <property type="taxonomic scope" value="Bacteria"/>
</dbReference>
<gene>
    <name evidence="3" type="ORF">GCWU000342_01699</name>
</gene>
<comment type="similarity">
    <text evidence="1">Belongs to the NAD(P)-dependent epimerase/dehydratase family.</text>
</comment>
<organism evidence="3 4">
    <name type="scientific">Shuttleworthella satelles DSM 14600</name>
    <dbReference type="NCBI Taxonomy" id="626523"/>
    <lineage>
        <taxon>Bacteria</taxon>
        <taxon>Bacillati</taxon>
        <taxon>Bacillota</taxon>
        <taxon>Clostridia</taxon>
        <taxon>Lachnospirales</taxon>
        <taxon>Lachnospiraceae</taxon>
        <taxon>Shuttleworthella</taxon>
    </lineage>
</organism>
<proteinExistence type="inferred from homology"/>
<dbReference type="EMBL" id="ACIP02000004">
    <property type="protein sequence ID" value="EEP27705.1"/>
    <property type="molecule type" value="Genomic_DNA"/>
</dbReference>
<protein>
    <submittedName>
        <fullName evidence="3">NAD dependent epimerase/dehydratase family protein</fullName>
    </submittedName>
</protein>
<dbReference type="Gene3D" id="3.40.50.720">
    <property type="entry name" value="NAD(P)-binding Rossmann-like Domain"/>
    <property type="match status" value="1"/>
</dbReference>
<evidence type="ECO:0000313" key="3">
    <source>
        <dbReference type="EMBL" id="EEP27705.1"/>
    </source>
</evidence>
<sequence>MESREKIIISGATGMIGRAIVCRKIQDGDEVTCIVHRNTKRLSNLPDSERLKVLECNLDEYGSLSLDESYDVFIHLAWDATSGAGRDDADLQMRNIQYTLDAVHLAHRLGCRKFIGAGSQAEYGVQSSPLTGDLAVNPQSGYGIAKFASGKLAMMLCRSLGMESNWVRILSVYGPGQGKQTLIAYLIDCIQSGQTPDLTPCEQTWDYLYSEDAAEAILRIADSGVNGKVYPLGSGCGRHLADYIRDLRDAVNPNVELGFGRKEYYPHQPMYLLADISELTRDTGWKPVTSFSEGIRKTLEKSR</sequence>
<dbReference type="Pfam" id="PF01370">
    <property type="entry name" value="Epimerase"/>
    <property type="match status" value="1"/>
</dbReference>
<dbReference type="PANTHER" id="PTHR43000">
    <property type="entry name" value="DTDP-D-GLUCOSE 4,6-DEHYDRATASE-RELATED"/>
    <property type="match status" value="1"/>
</dbReference>
<dbReference type="RefSeq" id="WP_006906694.1">
    <property type="nucleotide sequence ID" value="NZ_GG665867.1"/>
</dbReference>